<proteinExistence type="predicted"/>
<dbReference type="EMBL" id="QWEG01000006">
    <property type="protein sequence ID" value="RHW40598.1"/>
    <property type="molecule type" value="Genomic_DNA"/>
</dbReference>
<feature type="transmembrane region" description="Helical" evidence="1">
    <location>
        <begin position="106"/>
        <end position="128"/>
    </location>
</feature>
<feature type="transmembrane region" description="Helical" evidence="1">
    <location>
        <begin position="80"/>
        <end position="100"/>
    </location>
</feature>
<keyword evidence="1" id="KW-1133">Transmembrane helix</keyword>
<sequence length="224" mass="23857">MFKKRKGQLGARFTIYTIGLFMLSLGVVFLIRSGAGASPWDVFHVGLYMNFGLTVGSWTIIAGIAILTASAIIAREFPHVGAFLNMILVGIFIDLFMPFIQEPAGLIVEGLMFIAGLLLMGYGMGIYISASLGTGPRDSLMAAIIEKTGWKVRNVRGAIELAVLLIGWKLGGPVSWGTIAFCAAIGPIAGIALPQCFKAADTILNKLKATKAEETVPMDRSAGM</sequence>
<name>A0A417YTX4_9BACI</name>
<dbReference type="Pfam" id="PF19700">
    <property type="entry name" value="DUF6198"/>
    <property type="match status" value="1"/>
</dbReference>
<keyword evidence="1" id="KW-0812">Transmembrane</keyword>
<protein>
    <submittedName>
        <fullName evidence="2">YitT family protein</fullName>
    </submittedName>
</protein>
<organism evidence="2 3">
    <name type="scientific">Neobacillus notoginsengisoli</name>
    <dbReference type="NCBI Taxonomy" id="1578198"/>
    <lineage>
        <taxon>Bacteria</taxon>
        <taxon>Bacillati</taxon>
        <taxon>Bacillota</taxon>
        <taxon>Bacilli</taxon>
        <taxon>Bacillales</taxon>
        <taxon>Bacillaceae</taxon>
        <taxon>Neobacillus</taxon>
    </lineage>
</organism>
<dbReference type="PANTHER" id="PTHR40078">
    <property type="entry name" value="INTEGRAL MEMBRANE PROTEIN-RELATED"/>
    <property type="match status" value="1"/>
</dbReference>
<keyword evidence="3" id="KW-1185">Reference proteome</keyword>
<feature type="transmembrane region" description="Helical" evidence="1">
    <location>
        <begin position="12"/>
        <end position="31"/>
    </location>
</feature>
<dbReference type="OrthoDB" id="154912at2"/>
<gene>
    <name evidence="2" type="ORF">D1B31_10365</name>
</gene>
<evidence type="ECO:0000313" key="2">
    <source>
        <dbReference type="EMBL" id="RHW40598.1"/>
    </source>
</evidence>
<accession>A0A417YTX4</accession>
<dbReference type="AlphaFoldDB" id="A0A417YTX4"/>
<dbReference type="PANTHER" id="PTHR40078:SF1">
    <property type="entry name" value="INTEGRAL MEMBRANE PROTEIN"/>
    <property type="match status" value="1"/>
</dbReference>
<dbReference type="InterPro" id="IPR038750">
    <property type="entry name" value="YczE/YyaS-like"/>
</dbReference>
<feature type="transmembrane region" description="Helical" evidence="1">
    <location>
        <begin position="51"/>
        <end position="73"/>
    </location>
</feature>
<comment type="caution">
    <text evidence="2">The sequence shown here is derived from an EMBL/GenBank/DDBJ whole genome shotgun (WGS) entry which is preliminary data.</text>
</comment>
<dbReference type="Proteomes" id="UP000284416">
    <property type="component" value="Unassembled WGS sequence"/>
</dbReference>
<evidence type="ECO:0000256" key="1">
    <source>
        <dbReference type="SAM" id="Phobius"/>
    </source>
</evidence>
<evidence type="ECO:0000313" key="3">
    <source>
        <dbReference type="Proteomes" id="UP000284416"/>
    </source>
</evidence>
<reference evidence="2 3" key="1">
    <citation type="journal article" date="2017" name="Int. J. Syst. Evol. Microbiol.">
        <title>Bacillus notoginsengisoli sp. nov., a novel bacterium isolated from the rhizosphere of Panax notoginseng.</title>
        <authorList>
            <person name="Zhang M.Y."/>
            <person name="Cheng J."/>
            <person name="Cai Y."/>
            <person name="Zhang T.Y."/>
            <person name="Wu Y.Y."/>
            <person name="Manikprabhu D."/>
            <person name="Li W.J."/>
            <person name="Zhang Y.X."/>
        </authorList>
    </citation>
    <scope>NUCLEOTIDE SEQUENCE [LARGE SCALE GENOMIC DNA]</scope>
    <source>
        <strain evidence="2 3">JCM 30743</strain>
    </source>
</reference>
<dbReference type="RefSeq" id="WP_118920716.1">
    <property type="nucleotide sequence ID" value="NZ_QWEG01000006.1"/>
</dbReference>
<keyword evidence="1" id="KW-0472">Membrane</keyword>